<evidence type="ECO:0000256" key="2">
    <source>
        <dbReference type="SAM" id="Phobius"/>
    </source>
</evidence>
<dbReference type="STRING" id="589382.SAMN04489721_2375"/>
<feature type="compositionally biased region" description="Low complexity" evidence="1">
    <location>
        <begin position="1"/>
        <end position="44"/>
    </location>
</feature>
<dbReference type="RefSeq" id="WP_092672604.1">
    <property type="nucleotide sequence ID" value="NZ_BMDN01000001.1"/>
</dbReference>
<proteinExistence type="predicted"/>
<dbReference type="EMBL" id="LT629755">
    <property type="protein sequence ID" value="SDT03039.1"/>
    <property type="molecule type" value="Genomic_DNA"/>
</dbReference>
<feature type="region of interest" description="Disordered" evidence="1">
    <location>
        <begin position="1"/>
        <end position="90"/>
    </location>
</feature>
<feature type="compositionally biased region" description="Low complexity" evidence="1">
    <location>
        <begin position="61"/>
        <end position="80"/>
    </location>
</feature>
<keyword evidence="6" id="KW-1185">Reference proteome</keyword>
<keyword evidence="2" id="KW-1133">Transmembrane helix</keyword>
<keyword evidence="2" id="KW-0812">Transmembrane</keyword>
<dbReference type="Proteomes" id="UP000893823">
    <property type="component" value="Unassembled WGS sequence"/>
</dbReference>
<protein>
    <recommendedName>
        <fullName evidence="7">LPXTG-motif cell wall anchor domain-containing protein</fullName>
    </recommendedName>
</protein>
<name>A0A1H1X394_9MICO</name>
<dbReference type="Proteomes" id="UP000199482">
    <property type="component" value="Chromosome I"/>
</dbReference>
<reference evidence="3" key="3">
    <citation type="submission" date="2022-06" db="EMBL/GenBank/DDBJ databases">
        <title>Genomic Encyclopedia of Type Strains, Phase III (KMG-III): the genomes of soil and plant-associated and newly described type strains.</title>
        <authorList>
            <person name="Whitman W."/>
        </authorList>
    </citation>
    <scope>NUCLEOTIDE SEQUENCE</scope>
    <source>
        <strain evidence="3">CPCC 202695</strain>
    </source>
</reference>
<accession>A0A1H1X394</accession>
<evidence type="ECO:0000313" key="4">
    <source>
        <dbReference type="EMBL" id="SDT03039.1"/>
    </source>
</evidence>
<feature type="transmembrane region" description="Helical" evidence="2">
    <location>
        <begin position="546"/>
        <end position="564"/>
    </location>
</feature>
<dbReference type="PANTHER" id="PTHR48125:SF10">
    <property type="entry name" value="OS12G0136300 PROTEIN"/>
    <property type="match status" value="1"/>
</dbReference>
<reference evidence="5" key="1">
    <citation type="submission" date="2016-10" db="EMBL/GenBank/DDBJ databases">
        <authorList>
            <person name="Varghese N."/>
            <person name="Submissions S."/>
        </authorList>
    </citation>
    <scope>NUCLEOTIDE SEQUENCE [LARGE SCALE GENOMIC DNA]</scope>
    <source>
        <strain evidence="5">CPCC 202695</strain>
    </source>
</reference>
<reference evidence="4" key="2">
    <citation type="submission" date="2016-10" db="EMBL/GenBank/DDBJ databases">
        <authorList>
            <person name="de Groot N.N."/>
        </authorList>
    </citation>
    <scope>NUCLEOTIDE SEQUENCE [LARGE SCALE GENOMIC DNA]</scope>
    <source>
        <strain evidence="4">CPCC 202695</strain>
    </source>
</reference>
<gene>
    <name evidence="3" type="ORF">BCL57_000449</name>
    <name evidence="4" type="ORF">SAMN04489721_2375</name>
</gene>
<feature type="compositionally biased region" description="Acidic residues" evidence="1">
    <location>
        <begin position="48"/>
        <end position="59"/>
    </location>
</feature>
<sequence length="576" mass="60034">MTAFAAPAMADEPADPAVVESAPAAEAEAAEPGTPPAEEQAAPPAEEPVAEEPVEEPAEPAEPAAEPAPVEEPAAPVADEPTTEDPAAEEPGATLAEAPAAEAPAESVAAGDVAALIVPPGEDPVDKVTICHRTDSYSNPYVVITPAANAEVGGQPSAIGHGEEHLGPIFYPDIPKHTEWGDIVPAFYYNDGGESDPEFFPGLNWDAEGQAIYENDCALPQPPPPPTMKVEYTTCVGYDGDDPSLTVTLEGLRANLDYRVTVSNQDGVVDVWVIPAGTSGTVSNVWDPIPGGSYTVVFEQSIVEGVWEVVDEESFTVEECLVLDVTVAAIGCSLGYDGDALVSLSGLVVDEEYDWVLIGDDYFAEGTLVAEAESMDVPFGDLAPGNYLLEIGWPAGEEPIVLADATFFVEPCPPDVTVTVTQCPAYGGTGSAVVHLTSLVEGLTYEVWVIDENDVVQGGVQAVVGDATHMADVEFTDLPADMSYDVYVYAPWEPPGGMSEWGEVDYWELNAHTSFTLDPCPPKPHEPGKPATPAGLAETGAGGTGGLLAASMVLLGLGGAALIAQRHRAAGARTKE</sequence>
<dbReference type="AlphaFoldDB" id="A0A1H1X394"/>
<evidence type="ECO:0008006" key="7">
    <source>
        <dbReference type="Google" id="ProtNLM"/>
    </source>
</evidence>
<dbReference type="PANTHER" id="PTHR48125">
    <property type="entry name" value="LP07818P1"/>
    <property type="match status" value="1"/>
</dbReference>
<dbReference type="EMBL" id="SODL02000001">
    <property type="protein sequence ID" value="MCP2366307.1"/>
    <property type="molecule type" value="Genomic_DNA"/>
</dbReference>
<evidence type="ECO:0000313" key="3">
    <source>
        <dbReference type="EMBL" id="MCP2366307.1"/>
    </source>
</evidence>
<evidence type="ECO:0000256" key="1">
    <source>
        <dbReference type="SAM" id="MobiDB-lite"/>
    </source>
</evidence>
<organism evidence="4 5">
    <name type="scientific">Agromyces flavus</name>
    <dbReference type="NCBI Taxonomy" id="589382"/>
    <lineage>
        <taxon>Bacteria</taxon>
        <taxon>Bacillati</taxon>
        <taxon>Actinomycetota</taxon>
        <taxon>Actinomycetes</taxon>
        <taxon>Micrococcales</taxon>
        <taxon>Microbacteriaceae</taxon>
        <taxon>Agromyces</taxon>
    </lineage>
</organism>
<evidence type="ECO:0000313" key="6">
    <source>
        <dbReference type="Proteomes" id="UP000893823"/>
    </source>
</evidence>
<keyword evidence="2" id="KW-0472">Membrane</keyword>
<evidence type="ECO:0000313" key="5">
    <source>
        <dbReference type="Proteomes" id="UP000199482"/>
    </source>
</evidence>
<dbReference type="OrthoDB" id="4996994at2"/>